<comment type="similarity">
    <text evidence="2">Belongs to the histidine acid phosphatase family.</text>
</comment>
<organism evidence="9 10">
    <name type="scientific">Calicophoron daubneyi</name>
    <name type="common">Rumen fluke</name>
    <name type="synonym">Paramphistomum daubneyi</name>
    <dbReference type="NCBI Taxonomy" id="300641"/>
    <lineage>
        <taxon>Eukaryota</taxon>
        <taxon>Metazoa</taxon>
        <taxon>Spiralia</taxon>
        <taxon>Lophotrochozoa</taxon>
        <taxon>Platyhelminthes</taxon>
        <taxon>Trematoda</taxon>
        <taxon>Digenea</taxon>
        <taxon>Plagiorchiida</taxon>
        <taxon>Pronocephalata</taxon>
        <taxon>Paramphistomoidea</taxon>
        <taxon>Paramphistomidae</taxon>
        <taxon>Calicophoron</taxon>
    </lineage>
</organism>
<dbReference type="Proteomes" id="UP001497525">
    <property type="component" value="Unassembled WGS sequence"/>
</dbReference>
<dbReference type="CDD" id="cd07061">
    <property type="entry name" value="HP_HAP_like"/>
    <property type="match status" value="1"/>
</dbReference>
<comment type="caution">
    <text evidence="9">The sequence shown here is derived from an EMBL/GenBank/DDBJ whole genome shotgun (WGS) entry which is preliminary data.</text>
</comment>
<feature type="signal peptide" evidence="8">
    <location>
        <begin position="1"/>
        <end position="21"/>
    </location>
</feature>
<dbReference type="Pfam" id="PF00328">
    <property type="entry name" value="His_Phos_2"/>
    <property type="match status" value="1"/>
</dbReference>
<accession>A0AAV2T137</accession>
<evidence type="ECO:0000256" key="6">
    <source>
        <dbReference type="ARBA" id="ARBA00023157"/>
    </source>
</evidence>
<evidence type="ECO:0000256" key="5">
    <source>
        <dbReference type="ARBA" id="ARBA00022801"/>
    </source>
</evidence>
<dbReference type="InterPro" id="IPR029033">
    <property type="entry name" value="His_PPase_superfam"/>
</dbReference>
<dbReference type="InterPro" id="IPR033379">
    <property type="entry name" value="Acid_Pase_AS"/>
</dbReference>
<comment type="catalytic activity">
    <reaction evidence="1">
        <text>a phosphate monoester + H2O = an alcohol + phosphate</text>
        <dbReference type="Rhea" id="RHEA:15017"/>
        <dbReference type="ChEBI" id="CHEBI:15377"/>
        <dbReference type="ChEBI" id="CHEBI:30879"/>
        <dbReference type="ChEBI" id="CHEBI:43474"/>
        <dbReference type="ChEBI" id="CHEBI:67140"/>
        <dbReference type="EC" id="3.1.3.2"/>
    </reaction>
</comment>
<evidence type="ECO:0000313" key="9">
    <source>
        <dbReference type="EMBL" id="CAL5130098.1"/>
    </source>
</evidence>
<reference evidence="9" key="1">
    <citation type="submission" date="2024-06" db="EMBL/GenBank/DDBJ databases">
        <authorList>
            <person name="Liu X."/>
            <person name="Lenzi L."/>
            <person name="Haldenby T S."/>
            <person name="Uol C."/>
        </authorList>
    </citation>
    <scope>NUCLEOTIDE SEQUENCE</scope>
</reference>
<dbReference type="EMBL" id="CAXLJL010000057">
    <property type="protein sequence ID" value="CAL5130098.1"/>
    <property type="molecule type" value="Genomic_DNA"/>
</dbReference>
<feature type="chain" id="PRO_5043539520" description="acid phosphatase" evidence="8">
    <location>
        <begin position="22"/>
        <end position="216"/>
    </location>
</feature>
<evidence type="ECO:0000256" key="8">
    <source>
        <dbReference type="SAM" id="SignalP"/>
    </source>
</evidence>
<dbReference type="PANTHER" id="PTHR11567">
    <property type="entry name" value="ACID PHOSPHATASE-RELATED"/>
    <property type="match status" value="1"/>
</dbReference>
<evidence type="ECO:0000256" key="2">
    <source>
        <dbReference type="ARBA" id="ARBA00005375"/>
    </source>
</evidence>
<sequence>MKEIARLALSVLLILVESTTAQENAIGSTTSSQELINRSQSNLQQLHILFRHGDRAPVRRMFDNSTPIELLWPIGIGQLTNLGVKQEFNLGRWFREQYNSFVPEKYNASDIYVRSTDTDRSLMSGQAFLAGLYRCTDPKHCPLVPAGIFWRPVPIHTVPLPEEFLSHRYSPKRHFFCTGTNIMQHATSVSVRSSQLCFICVRQHIFKARSEVRAAL</sequence>
<dbReference type="Gene3D" id="3.40.50.1240">
    <property type="entry name" value="Phosphoglycerate mutase-like"/>
    <property type="match status" value="1"/>
</dbReference>
<keyword evidence="4 8" id="KW-0732">Signal</keyword>
<dbReference type="InterPro" id="IPR000560">
    <property type="entry name" value="His_Pase_clade-2"/>
</dbReference>
<keyword evidence="7" id="KW-0325">Glycoprotein</keyword>
<dbReference type="EC" id="3.1.3.2" evidence="3"/>
<evidence type="ECO:0000313" key="10">
    <source>
        <dbReference type="Proteomes" id="UP001497525"/>
    </source>
</evidence>
<dbReference type="PANTHER" id="PTHR11567:SF211">
    <property type="entry name" value="PROSTATIC ACID PHOSPHATASE"/>
    <property type="match status" value="1"/>
</dbReference>
<dbReference type="InterPro" id="IPR050645">
    <property type="entry name" value="Histidine_acid_phosphatase"/>
</dbReference>
<evidence type="ECO:0000256" key="7">
    <source>
        <dbReference type="ARBA" id="ARBA00023180"/>
    </source>
</evidence>
<dbReference type="GO" id="GO:0003993">
    <property type="term" value="F:acid phosphatase activity"/>
    <property type="evidence" value="ECO:0007669"/>
    <property type="project" value="UniProtKB-EC"/>
</dbReference>
<dbReference type="AlphaFoldDB" id="A0AAV2T137"/>
<gene>
    <name evidence="9" type="ORF">CDAUBV1_LOCUS1535</name>
</gene>
<proteinExistence type="inferred from homology"/>
<protein>
    <recommendedName>
        <fullName evidence="3">acid phosphatase</fullName>
        <ecNumber evidence="3">3.1.3.2</ecNumber>
    </recommendedName>
</protein>
<dbReference type="PROSITE" id="PS00616">
    <property type="entry name" value="HIS_ACID_PHOSPHAT_1"/>
    <property type="match status" value="1"/>
</dbReference>
<keyword evidence="5" id="KW-0378">Hydrolase</keyword>
<keyword evidence="6" id="KW-1015">Disulfide bond</keyword>
<evidence type="ECO:0000256" key="3">
    <source>
        <dbReference type="ARBA" id="ARBA00012646"/>
    </source>
</evidence>
<evidence type="ECO:0000256" key="1">
    <source>
        <dbReference type="ARBA" id="ARBA00000032"/>
    </source>
</evidence>
<name>A0AAV2T137_CALDB</name>
<evidence type="ECO:0000256" key="4">
    <source>
        <dbReference type="ARBA" id="ARBA00022729"/>
    </source>
</evidence>
<dbReference type="SUPFAM" id="SSF53254">
    <property type="entry name" value="Phosphoglycerate mutase-like"/>
    <property type="match status" value="1"/>
</dbReference>